<evidence type="ECO:0000313" key="1">
    <source>
        <dbReference type="EMBL" id="AEI65319.1"/>
    </source>
</evidence>
<dbReference type="HOGENOM" id="CLU_066623_0_0_7"/>
<dbReference type="EMBL" id="CP002830">
    <property type="protein sequence ID" value="AEI65319.1"/>
    <property type="molecule type" value="Genomic_DNA"/>
</dbReference>
<name>F8CMP0_MYXFH</name>
<evidence type="ECO:0000313" key="2">
    <source>
        <dbReference type="Proteomes" id="UP000000488"/>
    </source>
</evidence>
<proteinExistence type="predicted"/>
<dbReference type="eggNOG" id="ENOG5030VG1">
    <property type="taxonomic scope" value="Bacteria"/>
</dbReference>
<evidence type="ECO:0008006" key="3">
    <source>
        <dbReference type="Google" id="ProtNLM"/>
    </source>
</evidence>
<accession>F8CMP0</accession>
<organism evidence="1 2">
    <name type="scientific">Myxococcus fulvus (strain ATCC BAA-855 / HW-1)</name>
    <dbReference type="NCBI Taxonomy" id="483219"/>
    <lineage>
        <taxon>Bacteria</taxon>
        <taxon>Pseudomonadati</taxon>
        <taxon>Myxococcota</taxon>
        <taxon>Myxococcia</taxon>
        <taxon>Myxococcales</taxon>
        <taxon>Cystobacterineae</taxon>
        <taxon>Myxococcaceae</taxon>
        <taxon>Myxococcus</taxon>
    </lineage>
</organism>
<dbReference type="KEGG" id="mfu:LILAB_17080"/>
<dbReference type="Proteomes" id="UP000000488">
    <property type="component" value="Chromosome"/>
</dbReference>
<reference evidence="1 2" key="1">
    <citation type="journal article" date="2011" name="J. Bacteriol.">
        <title>Genome sequence of the halotolerant marine bacterium Myxococcus fulvus HW-1.</title>
        <authorList>
            <person name="Li Z.F."/>
            <person name="Li X."/>
            <person name="Liu H."/>
            <person name="Liu X."/>
            <person name="Han K."/>
            <person name="Wu Z.H."/>
            <person name="Hu W."/>
            <person name="Li F.F."/>
            <person name="Li Y.Z."/>
        </authorList>
    </citation>
    <scope>NUCLEOTIDE SEQUENCE [LARGE SCALE GENOMIC DNA]</scope>
    <source>
        <strain evidence="2">ATCC BAA-855 / HW-1</strain>
    </source>
</reference>
<sequence length="343" mass="39076">MLGLLVGWRLLSMGQTSSTPPAPDSTGAQRHAVLAAATGAPASRPSAPGAINAPVPAPAEPDAELELLRLSLLERFGARLHEPSVQLRMLEQLMRYFQARAPDRWREELQAFLRKAFPGQYEALATLLRDRMDYEKWVKANDAYLRGLDSKQRRSAVWDARNRLFGRETAARLWASELKHHAVVDALRVLDERDDLPLPEKLSAYKARLGEIHGDGARDDLARHPQETMNRFLDLPSVQRELTGMPPVERARSLRAVREAMGLDDEALRRWSTLDQLRDARWEAGRRYMEEREALARTLTGDLLEARLREVRARYFGTEADIIAQEEASGLFRFTRPRQWGRN</sequence>
<dbReference type="AlphaFoldDB" id="F8CMP0"/>
<protein>
    <recommendedName>
        <fullName evidence="3">Lipase modulator</fullName>
    </recommendedName>
</protein>
<gene>
    <name evidence="1" type="ordered locus">LILAB_17080</name>
</gene>